<keyword evidence="9" id="KW-1185">Reference proteome</keyword>
<dbReference type="InterPro" id="IPR011545">
    <property type="entry name" value="DEAD/DEAH_box_helicase_dom"/>
</dbReference>
<protein>
    <recommendedName>
        <fullName evidence="1">RNA helicase</fullName>
        <ecNumber evidence="1">3.6.4.13</ecNumber>
    </recommendedName>
</protein>
<organism evidence="8 9">
    <name type="scientific">Ambrosia artemisiifolia</name>
    <name type="common">Common ragweed</name>
    <dbReference type="NCBI Taxonomy" id="4212"/>
    <lineage>
        <taxon>Eukaryota</taxon>
        <taxon>Viridiplantae</taxon>
        <taxon>Streptophyta</taxon>
        <taxon>Embryophyta</taxon>
        <taxon>Tracheophyta</taxon>
        <taxon>Spermatophyta</taxon>
        <taxon>Magnoliopsida</taxon>
        <taxon>eudicotyledons</taxon>
        <taxon>Gunneridae</taxon>
        <taxon>Pentapetalae</taxon>
        <taxon>asterids</taxon>
        <taxon>campanulids</taxon>
        <taxon>Asterales</taxon>
        <taxon>Asteraceae</taxon>
        <taxon>Asteroideae</taxon>
        <taxon>Heliantheae alliance</taxon>
        <taxon>Heliantheae</taxon>
        <taxon>Ambrosia</taxon>
    </lineage>
</organism>
<dbReference type="InterPro" id="IPR050547">
    <property type="entry name" value="DEAD_box_RNA_helicases"/>
</dbReference>
<sequence>MVHGSPLSCAGVWAADSDLRVTAYGRQVEELGYLTPTEIQRQALPVLFSGRDCILHAQTGSGKTLAYLLLIYSIINTQRSAVQALIVVPTRELGMQVAKVARMLAAKADQPEPENKPCTIMALLDGGTLKRQKSWLKAEPPTIIVGTLGSLCQMLEKQMIKLESMRVLVIDEVDFMFNSSSQVSSLRKLLISYSSINNRQTIFASASIPQHRRFLYDCIQQKWTKADVVHIHANPVQPMPARLQHRFLVSQLLN</sequence>
<evidence type="ECO:0000256" key="3">
    <source>
        <dbReference type="ARBA" id="ARBA00022801"/>
    </source>
</evidence>
<dbReference type="Proteomes" id="UP001206925">
    <property type="component" value="Unassembled WGS sequence"/>
</dbReference>
<keyword evidence="2" id="KW-0547">Nucleotide-binding</keyword>
<dbReference type="Gene3D" id="3.40.50.300">
    <property type="entry name" value="P-loop containing nucleotide triphosphate hydrolases"/>
    <property type="match status" value="1"/>
</dbReference>
<dbReference type="PANTHER" id="PTHR47963:SF10">
    <property type="entry name" value="ATP-DEPENDENT RNA HELICASE DDX6_DHH1"/>
    <property type="match status" value="1"/>
</dbReference>
<accession>A0AAD5GSL0</accession>
<feature type="domain" description="Helicase ATP-binding" evidence="7">
    <location>
        <begin position="44"/>
        <end position="226"/>
    </location>
</feature>
<comment type="caution">
    <text evidence="8">The sequence shown here is derived from an EMBL/GenBank/DDBJ whole genome shotgun (WGS) entry which is preliminary data.</text>
</comment>
<keyword evidence="4" id="KW-0347">Helicase</keyword>
<dbReference type="Pfam" id="PF00270">
    <property type="entry name" value="DEAD"/>
    <property type="match status" value="1"/>
</dbReference>
<comment type="catalytic activity">
    <reaction evidence="6">
        <text>ATP + H2O = ADP + phosphate + H(+)</text>
        <dbReference type="Rhea" id="RHEA:13065"/>
        <dbReference type="ChEBI" id="CHEBI:15377"/>
        <dbReference type="ChEBI" id="CHEBI:15378"/>
        <dbReference type="ChEBI" id="CHEBI:30616"/>
        <dbReference type="ChEBI" id="CHEBI:43474"/>
        <dbReference type="ChEBI" id="CHEBI:456216"/>
        <dbReference type="EC" id="3.6.4.13"/>
    </reaction>
</comment>
<evidence type="ECO:0000259" key="7">
    <source>
        <dbReference type="PROSITE" id="PS51192"/>
    </source>
</evidence>
<dbReference type="EMBL" id="JAMZMK010005413">
    <property type="protein sequence ID" value="KAI7753505.1"/>
    <property type="molecule type" value="Genomic_DNA"/>
</dbReference>
<dbReference type="GO" id="GO:0003723">
    <property type="term" value="F:RNA binding"/>
    <property type="evidence" value="ECO:0007669"/>
    <property type="project" value="TreeGrafter"/>
</dbReference>
<keyword evidence="5" id="KW-0067">ATP-binding</keyword>
<dbReference type="InterPro" id="IPR044742">
    <property type="entry name" value="DEAD/DEAH_RhlB"/>
</dbReference>
<name>A0AAD5GSL0_AMBAR</name>
<reference evidence="8" key="1">
    <citation type="submission" date="2022-06" db="EMBL/GenBank/DDBJ databases">
        <title>Uncovering the hologenomic basis of an extraordinary plant invasion.</title>
        <authorList>
            <person name="Bieker V.C."/>
            <person name="Martin M.D."/>
            <person name="Gilbert T."/>
            <person name="Hodgins K."/>
            <person name="Battlay P."/>
            <person name="Petersen B."/>
            <person name="Wilson J."/>
        </authorList>
    </citation>
    <scope>NUCLEOTIDE SEQUENCE</scope>
    <source>
        <strain evidence="8">AA19_3_7</strain>
        <tissue evidence="8">Leaf</tissue>
    </source>
</reference>
<dbReference type="GO" id="GO:0005524">
    <property type="term" value="F:ATP binding"/>
    <property type="evidence" value="ECO:0007669"/>
    <property type="project" value="UniProtKB-KW"/>
</dbReference>
<dbReference type="SMART" id="SM00487">
    <property type="entry name" value="DEXDc"/>
    <property type="match status" value="1"/>
</dbReference>
<dbReference type="AlphaFoldDB" id="A0AAD5GSL0"/>
<evidence type="ECO:0000256" key="1">
    <source>
        <dbReference type="ARBA" id="ARBA00012552"/>
    </source>
</evidence>
<evidence type="ECO:0000313" key="8">
    <source>
        <dbReference type="EMBL" id="KAI7753505.1"/>
    </source>
</evidence>
<dbReference type="PANTHER" id="PTHR47963">
    <property type="entry name" value="DEAD-BOX ATP-DEPENDENT RNA HELICASE 47, MITOCHONDRIAL"/>
    <property type="match status" value="1"/>
</dbReference>
<dbReference type="GO" id="GO:0003724">
    <property type="term" value="F:RNA helicase activity"/>
    <property type="evidence" value="ECO:0007669"/>
    <property type="project" value="UniProtKB-EC"/>
</dbReference>
<dbReference type="GO" id="GO:0016787">
    <property type="term" value="F:hydrolase activity"/>
    <property type="evidence" value="ECO:0007669"/>
    <property type="project" value="UniProtKB-KW"/>
</dbReference>
<dbReference type="CDD" id="cd00268">
    <property type="entry name" value="DEADc"/>
    <property type="match status" value="1"/>
</dbReference>
<dbReference type="InterPro" id="IPR027417">
    <property type="entry name" value="P-loop_NTPase"/>
</dbReference>
<keyword evidence="3" id="KW-0378">Hydrolase</keyword>
<dbReference type="PROSITE" id="PS51192">
    <property type="entry name" value="HELICASE_ATP_BIND_1"/>
    <property type="match status" value="1"/>
</dbReference>
<dbReference type="InterPro" id="IPR014001">
    <property type="entry name" value="Helicase_ATP-bd"/>
</dbReference>
<dbReference type="EC" id="3.6.4.13" evidence="1"/>
<evidence type="ECO:0000256" key="5">
    <source>
        <dbReference type="ARBA" id="ARBA00022840"/>
    </source>
</evidence>
<evidence type="ECO:0000256" key="6">
    <source>
        <dbReference type="ARBA" id="ARBA00047984"/>
    </source>
</evidence>
<evidence type="ECO:0000256" key="2">
    <source>
        <dbReference type="ARBA" id="ARBA00022741"/>
    </source>
</evidence>
<gene>
    <name evidence="8" type="ORF">M8C21_021011</name>
</gene>
<proteinExistence type="predicted"/>
<evidence type="ECO:0000256" key="4">
    <source>
        <dbReference type="ARBA" id="ARBA00022806"/>
    </source>
</evidence>
<evidence type="ECO:0000313" key="9">
    <source>
        <dbReference type="Proteomes" id="UP001206925"/>
    </source>
</evidence>
<dbReference type="SUPFAM" id="SSF52540">
    <property type="entry name" value="P-loop containing nucleoside triphosphate hydrolases"/>
    <property type="match status" value="1"/>
</dbReference>